<name>A0A3S5A788_9PLAT</name>
<evidence type="ECO:0000313" key="2">
    <source>
        <dbReference type="Proteomes" id="UP000784294"/>
    </source>
</evidence>
<gene>
    <name evidence="1" type="ORF">PXEA_LOCUS10199</name>
</gene>
<sequence>MAVVQITVVCGMLTMCIEGYRLLKCLLMLVVTRGFVVRPPTLRPEEFVPRSVSAHQGESTFAFWGGRHANFFFVSVEESGGAAGRLRRGSF</sequence>
<dbReference type="EMBL" id="CAAALY010029748">
    <property type="protein sequence ID" value="VEL16759.1"/>
    <property type="molecule type" value="Genomic_DNA"/>
</dbReference>
<proteinExistence type="predicted"/>
<dbReference type="AlphaFoldDB" id="A0A3S5A788"/>
<dbReference type="Proteomes" id="UP000784294">
    <property type="component" value="Unassembled WGS sequence"/>
</dbReference>
<organism evidence="1 2">
    <name type="scientific">Protopolystoma xenopodis</name>
    <dbReference type="NCBI Taxonomy" id="117903"/>
    <lineage>
        <taxon>Eukaryota</taxon>
        <taxon>Metazoa</taxon>
        <taxon>Spiralia</taxon>
        <taxon>Lophotrochozoa</taxon>
        <taxon>Platyhelminthes</taxon>
        <taxon>Monogenea</taxon>
        <taxon>Polyopisthocotylea</taxon>
        <taxon>Polystomatidea</taxon>
        <taxon>Polystomatidae</taxon>
        <taxon>Protopolystoma</taxon>
    </lineage>
</organism>
<accession>A0A3S5A788</accession>
<protein>
    <submittedName>
        <fullName evidence="1">Uncharacterized protein</fullName>
    </submittedName>
</protein>
<evidence type="ECO:0000313" key="1">
    <source>
        <dbReference type="EMBL" id="VEL16759.1"/>
    </source>
</evidence>
<comment type="caution">
    <text evidence="1">The sequence shown here is derived from an EMBL/GenBank/DDBJ whole genome shotgun (WGS) entry which is preliminary data.</text>
</comment>
<reference evidence="1" key="1">
    <citation type="submission" date="2018-11" db="EMBL/GenBank/DDBJ databases">
        <authorList>
            <consortium name="Pathogen Informatics"/>
        </authorList>
    </citation>
    <scope>NUCLEOTIDE SEQUENCE</scope>
</reference>
<keyword evidence="2" id="KW-1185">Reference proteome</keyword>